<dbReference type="GO" id="GO:0043565">
    <property type="term" value="F:sequence-specific DNA binding"/>
    <property type="evidence" value="ECO:0007669"/>
    <property type="project" value="InterPro"/>
</dbReference>
<dbReference type="Proteomes" id="UP000002282">
    <property type="component" value="Chromosome 3L"/>
</dbReference>
<keyword evidence="10" id="KW-1185">Reference proteome</keyword>
<feature type="region of interest" description="Disordered" evidence="7">
    <location>
        <begin position="101"/>
        <end position="120"/>
    </location>
</feature>
<evidence type="ECO:0000256" key="4">
    <source>
        <dbReference type="ARBA" id="ARBA00023125"/>
    </source>
</evidence>
<sequence length="280" mass="32341">MRCAVRNCGNNNRNCNRTKWRYFHFPKEEPNLQRWIDFCQRDNINPATACICNEHFAPDAFERNMQYELGFSRKNPTKLKPGSFPSVNRPQKLAKELRGRIKKGSTKGSLAGSTRMNKMESKSLLEETQSSDGHETIEIQLCDFTGDFGGFEEGSSRLYDNITKPISESERLASSQSSEDADCPSNHRHWEVEILDPLNPPSNARDHVEIIDSEGDNYVKHLELEVCSLKREIFFLKDERQKLKDEIRDLKDTIQKSEVQEIAEKQLQIFVESNKRSPQV</sequence>
<keyword evidence="3" id="KW-0862">Zinc</keyword>
<keyword evidence="2 5" id="KW-0863">Zinc-finger</keyword>
<gene>
    <name evidence="9" type="primary">Dyak\GE21839</name>
    <name evidence="9" type="synonym">dyak_GLEANR_5568</name>
    <name evidence="9" type="synonym">GE21839</name>
    <name evidence="9" type="ORF">Dyak_GE21839</name>
</gene>
<dbReference type="AlphaFoldDB" id="A0A0R1DX63"/>
<evidence type="ECO:0000256" key="7">
    <source>
        <dbReference type="SAM" id="MobiDB-lite"/>
    </source>
</evidence>
<dbReference type="InterPro" id="IPR026516">
    <property type="entry name" value="THAP1/10"/>
</dbReference>
<dbReference type="KEGG" id="dya:Dyak_GE21839"/>
<dbReference type="SMART" id="SM00980">
    <property type="entry name" value="THAP"/>
    <property type="match status" value="1"/>
</dbReference>
<dbReference type="GO" id="GO:0008270">
    <property type="term" value="F:zinc ion binding"/>
    <property type="evidence" value="ECO:0007669"/>
    <property type="project" value="UniProtKB-KW"/>
</dbReference>
<reference evidence="9 10" key="1">
    <citation type="journal article" date="2007" name="Nature">
        <title>Evolution of genes and genomes on the Drosophila phylogeny.</title>
        <authorList>
            <consortium name="Drosophila 12 Genomes Consortium"/>
            <person name="Clark A.G."/>
            <person name="Eisen M.B."/>
            <person name="Smith D.R."/>
            <person name="Bergman C.M."/>
            <person name="Oliver B."/>
            <person name="Markow T.A."/>
            <person name="Kaufman T.C."/>
            <person name="Kellis M."/>
            <person name="Gelbart W."/>
            <person name="Iyer V.N."/>
            <person name="Pollard D.A."/>
            <person name="Sackton T.B."/>
            <person name="Larracuente A.M."/>
            <person name="Singh N.D."/>
            <person name="Abad J.P."/>
            <person name="Abt D.N."/>
            <person name="Adryan B."/>
            <person name="Aguade M."/>
            <person name="Akashi H."/>
            <person name="Anderson W.W."/>
            <person name="Aquadro C.F."/>
            <person name="Ardell D.H."/>
            <person name="Arguello R."/>
            <person name="Artieri C.G."/>
            <person name="Barbash D.A."/>
            <person name="Barker D."/>
            <person name="Barsanti P."/>
            <person name="Batterham P."/>
            <person name="Batzoglou S."/>
            <person name="Begun D."/>
            <person name="Bhutkar A."/>
            <person name="Blanco E."/>
            <person name="Bosak S.A."/>
            <person name="Bradley R.K."/>
            <person name="Brand A.D."/>
            <person name="Brent M.R."/>
            <person name="Brooks A.N."/>
            <person name="Brown R.H."/>
            <person name="Butlin R.K."/>
            <person name="Caggese C."/>
            <person name="Calvi B.R."/>
            <person name="Bernardo de Carvalho A."/>
            <person name="Caspi A."/>
            <person name="Castrezana S."/>
            <person name="Celniker S.E."/>
            <person name="Chang J.L."/>
            <person name="Chapple C."/>
            <person name="Chatterji S."/>
            <person name="Chinwalla A."/>
            <person name="Civetta A."/>
            <person name="Clifton S.W."/>
            <person name="Comeron J.M."/>
            <person name="Costello J.C."/>
            <person name="Coyne J.A."/>
            <person name="Daub J."/>
            <person name="David R.G."/>
            <person name="Delcher A.L."/>
            <person name="Delehaunty K."/>
            <person name="Do C.B."/>
            <person name="Ebling H."/>
            <person name="Edwards K."/>
            <person name="Eickbush T."/>
            <person name="Evans J.D."/>
            <person name="Filipski A."/>
            <person name="Findeiss S."/>
            <person name="Freyhult E."/>
            <person name="Fulton L."/>
            <person name="Fulton R."/>
            <person name="Garcia A.C."/>
            <person name="Gardiner A."/>
            <person name="Garfield D.A."/>
            <person name="Garvin B.E."/>
            <person name="Gibson G."/>
            <person name="Gilbert D."/>
            <person name="Gnerre S."/>
            <person name="Godfrey J."/>
            <person name="Good R."/>
            <person name="Gotea V."/>
            <person name="Gravely B."/>
            <person name="Greenberg A.J."/>
            <person name="Griffiths-Jones S."/>
            <person name="Gross S."/>
            <person name="Guigo R."/>
            <person name="Gustafson E.A."/>
            <person name="Haerty W."/>
            <person name="Hahn M.W."/>
            <person name="Halligan D.L."/>
            <person name="Halpern A.L."/>
            <person name="Halter G.M."/>
            <person name="Han M.V."/>
            <person name="Heger A."/>
            <person name="Hillier L."/>
            <person name="Hinrichs A.S."/>
            <person name="Holmes I."/>
            <person name="Hoskins R.A."/>
            <person name="Hubisz M.J."/>
            <person name="Hultmark D."/>
            <person name="Huntley M.A."/>
            <person name="Jaffe D.B."/>
            <person name="Jagadeeshan S."/>
            <person name="Jeck W.R."/>
            <person name="Johnson J."/>
            <person name="Jones C.D."/>
            <person name="Jordan W.C."/>
            <person name="Karpen G.H."/>
            <person name="Kataoka E."/>
            <person name="Keightley P.D."/>
            <person name="Kheradpour P."/>
            <person name="Kirkness E.F."/>
            <person name="Koerich L.B."/>
            <person name="Kristiansen K."/>
            <person name="Kudrna D."/>
            <person name="Kulathinal R.J."/>
            <person name="Kumar S."/>
            <person name="Kwok R."/>
            <person name="Lander E."/>
            <person name="Langley C.H."/>
            <person name="Lapoint R."/>
            <person name="Lazzaro B.P."/>
            <person name="Lee S.J."/>
            <person name="Levesque L."/>
            <person name="Li R."/>
            <person name="Lin C.F."/>
            <person name="Lin M.F."/>
            <person name="Lindblad-Toh K."/>
            <person name="Llopart A."/>
            <person name="Long M."/>
            <person name="Low L."/>
            <person name="Lozovsky E."/>
            <person name="Lu J."/>
            <person name="Luo M."/>
            <person name="Machado C.A."/>
            <person name="Makalowski W."/>
            <person name="Marzo M."/>
            <person name="Matsuda M."/>
            <person name="Matzkin L."/>
            <person name="McAllister B."/>
            <person name="McBride C.S."/>
            <person name="McKernan B."/>
            <person name="McKernan K."/>
            <person name="Mendez-Lago M."/>
            <person name="Minx P."/>
            <person name="Mollenhauer M.U."/>
            <person name="Montooth K."/>
            <person name="Mount S.M."/>
            <person name="Mu X."/>
            <person name="Myers E."/>
            <person name="Negre B."/>
            <person name="Newfeld S."/>
            <person name="Nielsen R."/>
            <person name="Noor M.A."/>
            <person name="O'Grady P."/>
            <person name="Pachter L."/>
            <person name="Papaceit M."/>
            <person name="Parisi M.J."/>
            <person name="Parisi M."/>
            <person name="Parts L."/>
            <person name="Pedersen J.S."/>
            <person name="Pesole G."/>
            <person name="Phillippy A.M."/>
            <person name="Ponting C.P."/>
            <person name="Pop M."/>
            <person name="Porcelli D."/>
            <person name="Powell J.R."/>
            <person name="Prohaska S."/>
            <person name="Pruitt K."/>
            <person name="Puig M."/>
            <person name="Quesneville H."/>
            <person name="Ram K.R."/>
            <person name="Rand D."/>
            <person name="Rasmussen M.D."/>
            <person name="Reed L.K."/>
            <person name="Reenan R."/>
            <person name="Reily A."/>
            <person name="Remington K.A."/>
            <person name="Rieger T.T."/>
            <person name="Ritchie M.G."/>
            <person name="Robin C."/>
            <person name="Rogers Y.H."/>
            <person name="Rohde C."/>
            <person name="Rozas J."/>
            <person name="Rubenfield M.J."/>
            <person name="Ruiz A."/>
            <person name="Russo S."/>
            <person name="Salzberg S.L."/>
            <person name="Sanchez-Gracia A."/>
            <person name="Saranga D.J."/>
            <person name="Sato H."/>
            <person name="Schaeffer S.W."/>
            <person name="Schatz M.C."/>
            <person name="Schlenke T."/>
            <person name="Schwartz R."/>
            <person name="Segarra C."/>
            <person name="Singh R.S."/>
            <person name="Sirot L."/>
            <person name="Sirota M."/>
            <person name="Sisneros N.B."/>
            <person name="Smith C.D."/>
            <person name="Smith T.F."/>
            <person name="Spieth J."/>
            <person name="Stage D.E."/>
            <person name="Stark A."/>
            <person name="Stephan W."/>
            <person name="Strausberg R.L."/>
            <person name="Strempel S."/>
            <person name="Sturgill D."/>
            <person name="Sutton G."/>
            <person name="Sutton G.G."/>
            <person name="Tao W."/>
            <person name="Teichmann S."/>
            <person name="Tobari Y.N."/>
            <person name="Tomimura Y."/>
            <person name="Tsolas J.M."/>
            <person name="Valente V.L."/>
            <person name="Venter E."/>
            <person name="Venter J.C."/>
            <person name="Vicario S."/>
            <person name="Vieira F.G."/>
            <person name="Vilella A.J."/>
            <person name="Villasante A."/>
            <person name="Walenz B."/>
            <person name="Wang J."/>
            <person name="Wasserman M."/>
            <person name="Watts T."/>
            <person name="Wilson D."/>
            <person name="Wilson R.K."/>
            <person name="Wing R.A."/>
            <person name="Wolfner M.F."/>
            <person name="Wong A."/>
            <person name="Wong G.K."/>
            <person name="Wu C.I."/>
            <person name="Wu G."/>
            <person name="Yamamoto D."/>
            <person name="Yang H.P."/>
            <person name="Yang S.P."/>
            <person name="Yorke J.A."/>
            <person name="Yoshida K."/>
            <person name="Zdobnov E."/>
            <person name="Zhang P."/>
            <person name="Zhang Y."/>
            <person name="Zimin A.V."/>
            <person name="Baldwin J."/>
            <person name="Abdouelleil A."/>
            <person name="Abdulkadir J."/>
            <person name="Abebe A."/>
            <person name="Abera B."/>
            <person name="Abreu J."/>
            <person name="Acer S.C."/>
            <person name="Aftuck L."/>
            <person name="Alexander A."/>
            <person name="An P."/>
            <person name="Anderson E."/>
            <person name="Anderson S."/>
            <person name="Arachi H."/>
            <person name="Azer M."/>
            <person name="Bachantsang P."/>
            <person name="Barry A."/>
            <person name="Bayul T."/>
            <person name="Berlin A."/>
            <person name="Bessette D."/>
            <person name="Bloom T."/>
            <person name="Blye J."/>
            <person name="Boguslavskiy L."/>
            <person name="Bonnet C."/>
            <person name="Boukhgalter B."/>
            <person name="Bourzgui I."/>
            <person name="Brown A."/>
            <person name="Cahill P."/>
            <person name="Channer S."/>
            <person name="Cheshatsang Y."/>
            <person name="Chuda L."/>
            <person name="Citroen M."/>
            <person name="Collymore A."/>
            <person name="Cooke P."/>
            <person name="Costello M."/>
            <person name="D'Aco K."/>
            <person name="Daza R."/>
            <person name="De Haan G."/>
            <person name="DeGray S."/>
            <person name="DeMaso C."/>
            <person name="Dhargay N."/>
            <person name="Dooley K."/>
            <person name="Dooley E."/>
            <person name="Doricent M."/>
            <person name="Dorje P."/>
            <person name="Dorjee K."/>
            <person name="Dupes A."/>
            <person name="Elong R."/>
            <person name="Falk J."/>
            <person name="Farina A."/>
            <person name="Faro S."/>
            <person name="Ferguson D."/>
            <person name="Fisher S."/>
            <person name="Foley C.D."/>
            <person name="Franke A."/>
            <person name="Friedrich D."/>
            <person name="Gadbois L."/>
            <person name="Gearin G."/>
            <person name="Gearin C.R."/>
            <person name="Giannoukos G."/>
            <person name="Goode T."/>
            <person name="Graham J."/>
            <person name="Grandbois E."/>
            <person name="Grewal S."/>
            <person name="Gyaltsen K."/>
            <person name="Hafez N."/>
            <person name="Hagos B."/>
            <person name="Hall J."/>
            <person name="Henson C."/>
            <person name="Hollinger A."/>
            <person name="Honan T."/>
            <person name="Huard M.D."/>
            <person name="Hughes L."/>
            <person name="Hurhula B."/>
            <person name="Husby M.E."/>
            <person name="Kamat A."/>
            <person name="Kanga B."/>
            <person name="Kashin S."/>
            <person name="Khazanovich D."/>
            <person name="Kisner P."/>
            <person name="Lance K."/>
            <person name="Lara M."/>
            <person name="Lee W."/>
            <person name="Lennon N."/>
            <person name="Letendre F."/>
            <person name="LeVine R."/>
            <person name="Lipovsky A."/>
            <person name="Liu X."/>
            <person name="Liu J."/>
            <person name="Liu S."/>
            <person name="Lokyitsang T."/>
            <person name="Lokyitsang Y."/>
            <person name="Lubonja R."/>
            <person name="Lui A."/>
            <person name="MacDonald P."/>
            <person name="Magnisalis V."/>
            <person name="Maru K."/>
            <person name="Matthews C."/>
            <person name="McCusker W."/>
            <person name="McDonough S."/>
            <person name="Mehta T."/>
            <person name="Meldrim J."/>
            <person name="Meneus L."/>
            <person name="Mihai O."/>
            <person name="Mihalev A."/>
            <person name="Mihova T."/>
            <person name="Mittelman R."/>
            <person name="Mlenga V."/>
            <person name="Montmayeur A."/>
            <person name="Mulrain L."/>
            <person name="Navidi A."/>
            <person name="Naylor J."/>
            <person name="Negash T."/>
            <person name="Nguyen T."/>
            <person name="Nguyen N."/>
            <person name="Nicol R."/>
            <person name="Norbu C."/>
            <person name="Norbu N."/>
            <person name="Novod N."/>
            <person name="O'Neill B."/>
            <person name="Osman S."/>
            <person name="Markiewicz E."/>
            <person name="Oyono O.L."/>
            <person name="Patti C."/>
            <person name="Phunkhang P."/>
            <person name="Pierre F."/>
            <person name="Priest M."/>
            <person name="Raghuraman S."/>
            <person name="Rege F."/>
            <person name="Reyes R."/>
            <person name="Rise C."/>
            <person name="Rogov P."/>
            <person name="Ross K."/>
            <person name="Ryan E."/>
            <person name="Settipalli S."/>
            <person name="Shea T."/>
            <person name="Sherpa N."/>
            <person name="Shi L."/>
            <person name="Shih D."/>
            <person name="Sparrow T."/>
            <person name="Spaulding J."/>
            <person name="Stalker J."/>
            <person name="Stange-Thomann N."/>
            <person name="Stavropoulos S."/>
            <person name="Stone C."/>
            <person name="Strader C."/>
            <person name="Tesfaye S."/>
            <person name="Thomson T."/>
            <person name="Thoulutsang Y."/>
            <person name="Thoulutsang D."/>
            <person name="Topham K."/>
            <person name="Topping I."/>
            <person name="Tsamla T."/>
            <person name="Vassiliev H."/>
            <person name="Vo A."/>
            <person name="Wangchuk T."/>
            <person name="Wangdi T."/>
            <person name="Weiand M."/>
            <person name="Wilkinson J."/>
            <person name="Wilson A."/>
            <person name="Yadav S."/>
            <person name="Young G."/>
            <person name="Yu Q."/>
            <person name="Zembek L."/>
            <person name="Zhong D."/>
            <person name="Zimmer A."/>
            <person name="Zwirko Z."/>
            <person name="Jaffe D.B."/>
            <person name="Alvarez P."/>
            <person name="Brockman W."/>
            <person name="Butler J."/>
            <person name="Chin C."/>
            <person name="Gnerre S."/>
            <person name="Grabherr M."/>
            <person name="Kleber M."/>
            <person name="Mauceli E."/>
            <person name="MacCallum I."/>
        </authorList>
    </citation>
    <scope>NUCLEOTIDE SEQUENCE [LARGE SCALE GENOMIC DNA]</scope>
    <source>
        <strain evidence="10">Tai18E2 / Tucson 14021-0261.01</strain>
    </source>
</reference>
<feature type="domain" description="THAP-type" evidence="8">
    <location>
        <begin position="1"/>
        <end position="88"/>
    </location>
</feature>
<accession>A0A0R1DX63</accession>
<dbReference type="SUPFAM" id="SSF57716">
    <property type="entry name" value="Glucocorticoid receptor-like (DNA-binding domain)"/>
    <property type="match status" value="1"/>
</dbReference>
<feature type="coiled-coil region" evidence="6">
    <location>
        <begin position="233"/>
        <end position="260"/>
    </location>
</feature>
<reference evidence="9 10" key="2">
    <citation type="journal article" date="2007" name="PLoS Biol.">
        <title>Principles of genome evolution in the Drosophila melanogaster species group.</title>
        <authorList>
            <person name="Ranz J.M."/>
            <person name="Maurin D."/>
            <person name="Chan Y.S."/>
            <person name="von Grotthuss M."/>
            <person name="Hillier L.W."/>
            <person name="Roote J."/>
            <person name="Ashburner M."/>
            <person name="Bergman C.M."/>
        </authorList>
    </citation>
    <scope>NUCLEOTIDE SEQUENCE [LARGE SCALE GENOMIC DNA]</scope>
    <source>
        <strain evidence="10">Tai18E2 / Tucson 14021-0261.01</strain>
    </source>
</reference>
<evidence type="ECO:0000313" key="10">
    <source>
        <dbReference type="Proteomes" id="UP000002282"/>
    </source>
</evidence>
<evidence type="ECO:0000313" key="9">
    <source>
        <dbReference type="EMBL" id="KRK01691.1"/>
    </source>
</evidence>
<name>A0A0R1DX63_DROYA</name>
<organism evidence="9 10">
    <name type="scientific">Drosophila yakuba</name>
    <name type="common">Fruit fly</name>
    <dbReference type="NCBI Taxonomy" id="7245"/>
    <lineage>
        <taxon>Eukaryota</taxon>
        <taxon>Metazoa</taxon>
        <taxon>Ecdysozoa</taxon>
        <taxon>Arthropoda</taxon>
        <taxon>Hexapoda</taxon>
        <taxon>Insecta</taxon>
        <taxon>Pterygota</taxon>
        <taxon>Neoptera</taxon>
        <taxon>Endopterygota</taxon>
        <taxon>Diptera</taxon>
        <taxon>Brachycera</taxon>
        <taxon>Muscomorpha</taxon>
        <taxon>Ephydroidea</taxon>
        <taxon>Drosophilidae</taxon>
        <taxon>Drosophila</taxon>
        <taxon>Sophophora</taxon>
    </lineage>
</organism>
<protein>
    <recommendedName>
        <fullName evidence="8">THAP-type domain-containing protein</fullName>
    </recommendedName>
</protein>
<keyword evidence="1" id="KW-0479">Metal-binding</keyword>
<evidence type="ECO:0000256" key="3">
    <source>
        <dbReference type="ARBA" id="ARBA00022833"/>
    </source>
</evidence>
<dbReference type="SMART" id="SM00692">
    <property type="entry name" value="DM3"/>
    <property type="match status" value="1"/>
</dbReference>
<keyword evidence="6" id="KW-0175">Coiled coil</keyword>
<keyword evidence="4 5" id="KW-0238">DNA-binding</keyword>
<proteinExistence type="predicted"/>
<dbReference type="EMBL" id="CM000159">
    <property type="protein sequence ID" value="KRK01691.1"/>
    <property type="molecule type" value="Genomic_DNA"/>
</dbReference>
<feature type="compositionally biased region" description="Polar residues" evidence="7">
    <location>
        <begin position="106"/>
        <end position="116"/>
    </location>
</feature>
<dbReference type="Pfam" id="PF05485">
    <property type="entry name" value="THAP"/>
    <property type="match status" value="1"/>
</dbReference>
<evidence type="ECO:0000256" key="6">
    <source>
        <dbReference type="SAM" id="Coils"/>
    </source>
</evidence>
<evidence type="ECO:0000259" key="8">
    <source>
        <dbReference type="PROSITE" id="PS50950"/>
    </source>
</evidence>
<dbReference type="PROSITE" id="PS50950">
    <property type="entry name" value="ZF_THAP"/>
    <property type="match status" value="1"/>
</dbReference>
<dbReference type="PANTHER" id="PTHR46600:SF11">
    <property type="entry name" value="THAP DOMAIN-CONTAINING PROTEIN 10"/>
    <property type="match status" value="1"/>
</dbReference>
<dbReference type="InterPro" id="IPR006612">
    <property type="entry name" value="THAP_Znf"/>
</dbReference>
<evidence type="ECO:0000256" key="5">
    <source>
        <dbReference type="PROSITE-ProRule" id="PRU00309"/>
    </source>
</evidence>
<evidence type="ECO:0000256" key="1">
    <source>
        <dbReference type="ARBA" id="ARBA00022723"/>
    </source>
</evidence>
<evidence type="ECO:0000256" key="2">
    <source>
        <dbReference type="ARBA" id="ARBA00022771"/>
    </source>
</evidence>
<dbReference type="OrthoDB" id="7331812at2759"/>
<dbReference type="PANTHER" id="PTHR46600">
    <property type="entry name" value="THAP DOMAIN-CONTAINING"/>
    <property type="match status" value="1"/>
</dbReference>